<proteinExistence type="predicted"/>
<keyword evidence="1" id="KW-1133">Transmembrane helix</keyword>
<feature type="transmembrane region" description="Helical" evidence="1">
    <location>
        <begin position="22"/>
        <end position="42"/>
    </location>
</feature>
<accession>A0A9Q0K4F2</accession>
<keyword evidence="1" id="KW-0472">Membrane</keyword>
<evidence type="ECO:0000256" key="1">
    <source>
        <dbReference type="SAM" id="Phobius"/>
    </source>
</evidence>
<protein>
    <submittedName>
        <fullName evidence="2">Uncharacterized protein</fullName>
    </submittedName>
</protein>
<name>A0A9Q0K4F2_9MAGN</name>
<sequence length="124" mass="14463">MVYIHTAECKGLLPTPINFGGFIFWNASTIFVIGVKRCSWLISCFLSSQIRFYTWLWFHSEQFAYPLWLLEILLVLQMIISPPPDQTRCSQEDDVTEHHWCRSEGDCSRAEYQLASGFRGGYEE</sequence>
<keyword evidence="3" id="KW-1185">Reference proteome</keyword>
<dbReference type="Proteomes" id="UP001141806">
    <property type="component" value="Unassembled WGS sequence"/>
</dbReference>
<evidence type="ECO:0000313" key="3">
    <source>
        <dbReference type="Proteomes" id="UP001141806"/>
    </source>
</evidence>
<reference evidence="2" key="1">
    <citation type="journal article" date="2023" name="Plant J.">
        <title>The genome of the king protea, Protea cynaroides.</title>
        <authorList>
            <person name="Chang J."/>
            <person name="Duong T.A."/>
            <person name="Schoeman C."/>
            <person name="Ma X."/>
            <person name="Roodt D."/>
            <person name="Barker N."/>
            <person name="Li Z."/>
            <person name="Van de Peer Y."/>
            <person name="Mizrachi E."/>
        </authorList>
    </citation>
    <scope>NUCLEOTIDE SEQUENCE</scope>
    <source>
        <tissue evidence="2">Young leaves</tissue>
    </source>
</reference>
<evidence type="ECO:0000313" key="2">
    <source>
        <dbReference type="EMBL" id="KAJ4963469.1"/>
    </source>
</evidence>
<comment type="caution">
    <text evidence="2">The sequence shown here is derived from an EMBL/GenBank/DDBJ whole genome shotgun (WGS) entry which is preliminary data.</text>
</comment>
<dbReference type="EMBL" id="JAMYWD010000008">
    <property type="protein sequence ID" value="KAJ4963469.1"/>
    <property type="molecule type" value="Genomic_DNA"/>
</dbReference>
<gene>
    <name evidence="2" type="ORF">NE237_023408</name>
</gene>
<keyword evidence="1" id="KW-0812">Transmembrane</keyword>
<dbReference type="AlphaFoldDB" id="A0A9Q0K4F2"/>
<organism evidence="2 3">
    <name type="scientific">Protea cynaroides</name>
    <dbReference type="NCBI Taxonomy" id="273540"/>
    <lineage>
        <taxon>Eukaryota</taxon>
        <taxon>Viridiplantae</taxon>
        <taxon>Streptophyta</taxon>
        <taxon>Embryophyta</taxon>
        <taxon>Tracheophyta</taxon>
        <taxon>Spermatophyta</taxon>
        <taxon>Magnoliopsida</taxon>
        <taxon>Proteales</taxon>
        <taxon>Proteaceae</taxon>
        <taxon>Protea</taxon>
    </lineage>
</organism>